<dbReference type="InterPro" id="IPR000850">
    <property type="entry name" value="Adenylat/UMP-CMP_kin"/>
</dbReference>
<gene>
    <name evidence="6" type="ORF">Cvel_24802</name>
</gene>
<dbReference type="NCBIfam" id="NF011100">
    <property type="entry name" value="PRK14527.1"/>
    <property type="match status" value="1"/>
</dbReference>
<dbReference type="FunFam" id="3.40.50.300:FF:000106">
    <property type="entry name" value="Adenylate kinase mitochondrial"/>
    <property type="match status" value="1"/>
</dbReference>
<dbReference type="AlphaFoldDB" id="A0A0G4H5T4"/>
<comment type="similarity">
    <text evidence="4">Belongs to the adenylate kinase family.</text>
</comment>
<dbReference type="Gene3D" id="6.10.250.2370">
    <property type="match status" value="1"/>
</dbReference>
<dbReference type="CDD" id="cd01428">
    <property type="entry name" value="ADK"/>
    <property type="match status" value="1"/>
</dbReference>
<keyword evidence="1 4" id="KW-0808">Transferase</keyword>
<dbReference type="PRINTS" id="PR00094">
    <property type="entry name" value="ADENYLTKNASE"/>
</dbReference>
<dbReference type="NCBIfam" id="TIGR01351">
    <property type="entry name" value="adk"/>
    <property type="match status" value="1"/>
</dbReference>
<evidence type="ECO:0000256" key="2">
    <source>
        <dbReference type="ARBA" id="ARBA00022741"/>
    </source>
</evidence>
<dbReference type="InterPro" id="IPR027417">
    <property type="entry name" value="P-loop_NTPase"/>
</dbReference>
<accession>A0A0G4H5T4</accession>
<dbReference type="InterPro" id="IPR006259">
    <property type="entry name" value="Adenyl_kin_sub"/>
</dbReference>
<dbReference type="VEuPathDB" id="CryptoDB:Cvel_24802"/>
<protein>
    <recommendedName>
        <fullName evidence="5">Adenylate kinase active site lid domain-containing protein</fullName>
    </recommendedName>
</protein>
<dbReference type="PhylomeDB" id="A0A0G4H5T4"/>
<reference evidence="6" key="1">
    <citation type="submission" date="2014-11" db="EMBL/GenBank/DDBJ databases">
        <authorList>
            <person name="Otto D Thomas"/>
            <person name="Naeem Raeece"/>
        </authorList>
    </citation>
    <scope>NUCLEOTIDE SEQUENCE</scope>
</reference>
<evidence type="ECO:0000313" key="6">
    <source>
        <dbReference type="EMBL" id="CEM39202.1"/>
    </source>
</evidence>
<dbReference type="NCBIfam" id="NF001380">
    <property type="entry name" value="PRK00279.1-2"/>
    <property type="match status" value="1"/>
</dbReference>
<name>A0A0G4H5T4_9ALVE</name>
<dbReference type="NCBIfam" id="NF001381">
    <property type="entry name" value="PRK00279.1-3"/>
    <property type="match status" value="1"/>
</dbReference>
<dbReference type="HAMAP" id="MF_00235">
    <property type="entry name" value="Adenylate_kinase_Adk"/>
    <property type="match status" value="1"/>
</dbReference>
<keyword evidence="3 4" id="KW-0418">Kinase</keyword>
<dbReference type="GO" id="GO:0005524">
    <property type="term" value="F:ATP binding"/>
    <property type="evidence" value="ECO:0007669"/>
    <property type="project" value="InterPro"/>
</dbReference>
<dbReference type="PROSITE" id="PS00113">
    <property type="entry name" value="ADENYLATE_KINASE"/>
    <property type="match status" value="1"/>
</dbReference>
<keyword evidence="2" id="KW-0547">Nucleotide-binding</keyword>
<dbReference type="Pfam" id="PF05191">
    <property type="entry name" value="ADK_lid"/>
    <property type="match status" value="1"/>
</dbReference>
<evidence type="ECO:0000256" key="4">
    <source>
        <dbReference type="RuleBase" id="RU003330"/>
    </source>
</evidence>
<proteinExistence type="inferred from homology"/>
<organism evidence="6">
    <name type="scientific">Chromera velia CCMP2878</name>
    <dbReference type="NCBI Taxonomy" id="1169474"/>
    <lineage>
        <taxon>Eukaryota</taxon>
        <taxon>Sar</taxon>
        <taxon>Alveolata</taxon>
        <taxon>Colpodellida</taxon>
        <taxon>Chromeraceae</taxon>
        <taxon>Chromera</taxon>
    </lineage>
</organism>
<dbReference type="EMBL" id="CDMZ01001911">
    <property type="protein sequence ID" value="CEM39202.1"/>
    <property type="molecule type" value="Genomic_DNA"/>
</dbReference>
<dbReference type="Gene3D" id="3.40.50.300">
    <property type="entry name" value="P-loop containing nucleotide triphosphate hydrolases"/>
    <property type="match status" value="1"/>
</dbReference>
<dbReference type="PANTHER" id="PTHR23359">
    <property type="entry name" value="NUCLEOTIDE KINASE"/>
    <property type="match status" value="1"/>
</dbReference>
<dbReference type="SUPFAM" id="SSF52540">
    <property type="entry name" value="P-loop containing nucleoside triphosphate hydrolases"/>
    <property type="match status" value="1"/>
</dbReference>
<evidence type="ECO:0000256" key="1">
    <source>
        <dbReference type="ARBA" id="ARBA00022679"/>
    </source>
</evidence>
<sequence length="243" mass="26830">MSGVDLEGVATVDLLGELKRRYNCLSKPEKRVVFVGAPGSGKGTQSTWLKREFCLCHLSTGDMLRDAVKAGTTLGKEAKKAMDEGKLVSDEIVVGLIEEKIGTPACKRGFILDGFPRNVTQADKLKGMLEGHKMKLDGVFHFDTPDDLLVKRVCGRRIHQASGRTYHTEFAPPKVAGKDDVTGEPLIQRKDDNEETLRKRLATYHSQTKPLLDYYGKSGILFHLDATKAAKEVESQLSSLVEK</sequence>
<dbReference type="InterPro" id="IPR033690">
    <property type="entry name" value="Adenylat_kinase_CS"/>
</dbReference>
<feature type="domain" description="Adenylate kinase active site lid" evidence="5">
    <location>
        <begin position="156"/>
        <end position="191"/>
    </location>
</feature>
<evidence type="ECO:0000259" key="5">
    <source>
        <dbReference type="Pfam" id="PF05191"/>
    </source>
</evidence>
<dbReference type="Pfam" id="PF00406">
    <property type="entry name" value="ADK"/>
    <property type="match status" value="1"/>
</dbReference>
<evidence type="ECO:0000256" key="3">
    <source>
        <dbReference type="ARBA" id="ARBA00022777"/>
    </source>
</evidence>
<dbReference type="GO" id="GO:0004017">
    <property type="term" value="F:AMP kinase activity"/>
    <property type="evidence" value="ECO:0007669"/>
    <property type="project" value="InterPro"/>
</dbReference>
<dbReference type="InterPro" id="IPR007862">
    <property type="entry name" value="Adenylate_kinase_lid-dom"/>
</dbReference>